<feature type="transmembrane region" description="Helical" evidence="1">
    <location>
        <begin position="37"/>
        <end position="65"/>
    </location>
</feature>
<keyword evidence="3" id="KW-1185">Reference proteome</keyword>
<dbReference type="AlphaFoldDB" id="Q6D9G5"/>
<dbReference type="Proteomes" id="UP000007966">
    <property type="component" value="Chromosome"/>
</dbReference>
<keyword evidence="1" id="KW-1133">Transmembrane helix</keyword>
<name>Q6D9G5_PECAS</name>
<dbReference type="HOGENOM" id="CLU_1703560_0_0_6"/>
<keyword evidence="1" id="KW-0812">Transmembrane</keyword>
<evidence type="ECO:0000313" key="3">
    <source>
        <dbReference type="Proteomes" id="UP000007966"/>
    </source>
</evidence>
<keyword evidence="1" id="KW-0472">Membrane</keyword>
<sequence length="143" mass="17512">MNMKDSDYCDIKKDIRFYARDMNQWWKNLQKDSVAEWLLLTTIGCWGIPNHLFQMLAFILTILFFTGKLKTLQRKYSFVKSEKMIFGKIMGNDFSVKEREILLYRLDKIKKFRRNRNIIFILKRNWRFIFGYTFLMVSFVYNL</sequence>
<proteinExistence type="predicted"/>
<dbReference type="EMBL" id="BX950851">
    <property type="protein sequence ID" value="CAG73565.1"/>
    <property type="molecule type" value="Genomic_DNA"/>
</dbReference>
<dbReference type="KEGG" id="eca:ECA0650"/>
<accession>Q6D9G5</accession>
<evidence type="ECO:0000313" key="2">
    <source>
        <dbReference type="EMBL" id="CAG73565.1"/>
    </source>
</evidence>
<reference evidence="2" key="1">
    <citation type="submission" date="2004-02" db="EMBL/GenBank/DDBJ databases">
        <title>The genome sequence of the enterobacterial phytopathogen Erwinia carotovora subsp. atroseptica SCRI1043 and functional genomic identification of novel virulence factors.</title>
        <authorList>
            <person name="Bell K.S."/>
            <person name="Sebaihia M."/>
            <person name="Pritchard L."/>
            <person name="Holden M."/>
            <person name="Hyman L.J."/>
            <person name="Holeva M.C."/>
            <person name="Thomson N.R."/>
            <person name="Bentley S.D."/>
            <person name="Churcher C."/>
            <person name="Mungall K."/>
            <person name="Atkin R."/>
            <person name="Bason N."/>
            <person name="Brooks K."/>
            <person name="Chillingworth T."/>
            <person name="Clark K."/>
            <person name="Doggett J."/>
            <person name="Fraser A."/>
            <person name="Hance Z."/>
            <person name="Hauser H."/>
            <person name="Jagels K."/>
            <person name="Moule S."/>
            <person name="Norbertczak H."/>
            <person name="Ormond D."/>
            <person name="Price C."/>
            <person name="Quail M.A."/>
            <person name="Sanders M."/>
            <person name="Walker D."/>
            <person name="Whitehead S."/>
            <person name="Salmond G.P.C."/>
            <person name="Birch P.R.J."/>
            <person name="Barrell B.G."/>
            <person name="Parkhill J."/>
            <person name="Toth I.K."/>
        </authorList>
    </citation>
    <scope>NUCLEOTIDE SEQUENCE</scope>
    <source>
        <strain evidence="2">SCRI1043</strain>
    </source>
</reference>
<organism evidence="2 3">
    <name type="scientific">Pectobacterium atrosepticum (strain SCRI 1043 / ATCC BAA-672)</name>
    <name type="common">Erwinia carotovora subsp. atroseptica</name>
    <dbReference type="NCBI Taxonomy" id="218491"/>
    <lineage>
        <taxon>Bacteria</taxon>
        <taxon>Pseudomonadati</taxon>
        <taxon>Pseudomonadota</taxon>
        <taxon>Gammaproteobacteria</taxon>
        <taxon>Enterobacterales</taxon>
        <taxon>Pectobacteriaceae</taxon>
        <taxon>Pectobacterium</taxon>
    </lineage>
</organism>
<feature type="transmembrane region" description="Helical" evidence="1">
    <location>
        <begin position="118"/>
        <end position="141"/>
    </location>
</feature>
<gene>
    <name evidence="2" type="ordered locus">ECA0650</name>
</gene>
<evidence type="ECO:0000256" key="1">
    <source>
        <dbReference type="SAM" id="Phobius"/>
    </source>
</evidence>
<protein>
    <submittedName>
        <fullName evidence="2">Membrane protein</fullName>
    </submittedName>
</protein>